<evidence type="ECO:0008006" key="3">
    <source>
        <dbReference type="Google" id="ProtNLM"/>
    </source>
</evidence>
<evidence type="ECO:0000313" key="2">
    <source>
        <dbReference type="Proteomes" id="UP001500523"/>
    </source>
</evidence>
<evidence type="ECO:0000313" key="1">
    <source>
        <dbReference type="EMBL" id="GAA3714609.1"/>
    </source>
</evidence>
<organism evidence="1 2">
    <name type="scientific">Sphingomonas cynarae</name>
    <dbReference type="NCBI Taxonomy" id="930197"/>
    <lineage>
        <taxon>Bacteria</taxon>
        <taxon>Pseudomonadati</taxon>
        <taxon>Pseudomonadota</taxon>
        <taxon>Alphaproteobacteria</taxon>
        <taxon>Sphingomonadales</taxon>
        <taxon>Sphingomonadaceae</taxon>
        <taxon>Sphingomonas</taxon>
    </lineage>
</organism>
<protein>
    <recommendedName>
        <fullName evidence="3">YozE SAM-like domain-containing protein</fullName>
    </recommendedName>
</protein>
<gene>
    <name evidence="1" type="ORF">GCM10022268_24160</name>
</gene>
<keyword evidence="2" id="KW-1185">Reference proteome</keyword>
<dbReference type="Proteomes" id="UP001500523">
    <property type="component" value="Unassembled WGS sequence"/>
</dbReference>
<dbReference type="InterPro" id="IPR036806">
    <property type="entry name" value="YozE_SAM-like_sf"/>
</dbReference>
<dbReference type="SUPFAM" id="SSF140652">
    <property type="entry name" value="YozE-like"/>
    <property type="match status" value="1"/>
</dbReference>
<comment type="caution">
    <text evidence="1">The sequence shown here is derived from an EMBL/GenBank/DDBJ whole genome shotgun (WGS) entry which is preliminary data.</text>
</comment>
<dbReference type="RefSeq" id="WP_344693655.1">
    <property type="nucleotide sequence ID" value="NZ_BAABBF010000005.1"/>
</dbReference>
<name>A0ABP7E7R0_9SPHN</name>
<proteinExistence type="predicted"/>
<accession>A0ABP7E7R0</accession>
<sequence length="77" mass="8519">MTDHDDHPETQMPFGHWLLTQRDRGDWVDGIADAARADRTFPRNGDPEAVRAHLRKQQADGDAFAAVDDAEGDCMAG</sequence>
<reference evidence="2" key="1">
    <citation type="journal article" date="2019" name="Int. J. Syst. Evol. Microbiol.">
        <title>The Global Catalogue of Microorganisms (GCM) 10K type strain sequencing project: providing services to taxonomists for standard genome sequencing and annotation.</title>
        <authorList>
            <consortium name="The Broad Institute Genomics Platform"/>
            <consortium name="The Broad Institute Genome Sequencing Center for Infectious Disease"/>
            <person name="Wu L."/>
            <person name="Ma J."/>
        </authorList>
    </citation>
    <scope>NUCLEOTIDE SEQUENCE [LARGE SCALE GENOMIC DNA]</scope>
    <source>
        <strain evidence="2">JCM 17498</strain>
    </source>
</reference>
<dbReference type="EMBL" id="BAABBF010000005">
    <property type="protein sequence ID" value="GAA3714609.1"/>
    <property type="molecule type" value="Genomic_DNA"/>
</dbReference>